<protein>
    <submittedName>
        <fullName evidence="1">Uncharacterized protein</fullName>
    </submittedName>
</protein>
<reference evidence="2" key="1">
    <citation type="submission" date="2018-08" db="EMBL/GenBank/DDBJ databases">
        <authorList>
            <person name="Zhang J."/>
            <person name="Du Z.-J."/>
        </authorList>
    </citation>
    <scope>NUCLEOTIDE SEQUENCE [LARGE SCALE GENOMIC DNA]</scope>
    <source>
        <strain evidence="2">KCTC 52655</strain>
    </source>
</reference>
<sequence length="201" mass="23009">MALKDIDNISLFTYFKQPSLALNKPEFPVIAFVLNGQVIAAIKVTMARAWHVENVTAKQGYGPTIYKVLMDLAGSKGIAPSFKYAKERQDYVVHKSRNIWHTFAKSEDVSTSFLDDKYEDQVLNNKFVSINPIKGITQAKRNLRNTIRSQYVNQMGFSQKLKSYLKPKQIDLKYRAFICDSHFNISRAAKTLLEESVKAHR</sequence>
<dbReference type="EMBL" id="QRHA01000015">
    <property type="protein sequence ID" value="RDV24031.1"/>
    <property type="molecule type" value="Genomic_DNA"/>
</dbReference>
<evidence type="ECO:0000313" key="1">
    <source>
        <dbReference type="EMBL" id="RDV24031.1"/>
    </source>
</evidence>
<dbReference type="Proteomes" id="UP000256561">
    <property type="component" value="Unassembled WGS sequence"/>
</dbReference>
<dbReference type="RefSeq" id="WP_115594402.1">
    <property type="nucleotide sequence ID" value="NZ_QRHA01000015.1"/>
</dbReference>
<evidence type="ECO:0000313" key="2">
    <source>
        <dbReference type="Proteomes" id="UP000256561"/>
    </source>
</evidence>
<gene>
    <name evidence="1" type="ORF">DXV75_15810</name>
</gene>
<dbReference type="AlphaFoldDB" id="A0A3D8M310"/>
<proteinExistence type="predicted"/>
<name>A0A3D8M310_9ALTE</name>
<organism evidence="1 2">
    <name type="scientific">Alteromonas aestuariivivens</name>
    <dbReference type="NCBI Taxonomy" id="1938339"/>
    <lineage>
        <taxon>Bacteria</taxon>
        <taxon>Pseudomonadati</taxon>
        <taxon>Pseudomonadota</taxon>
        <taxon>Gammaproteobacteria</taxon>
        <taxon>Alteromonadales</taxon>
        <taxon>Alteromonadaceae</taxon>
        <taxon>Alteromonas/Salinimonas group</taxon>
        <taxon>Alteromonas</taxon>
    </lineage>
</organism>
<accession>A0A3D8M310</accession>
<comment type="caution">
    <text evidence="1">The sequence shown here is derived from an EMBL/GenBank/DDBJ whole genome shotgun (WGS) entry which is preliminary data.</text>
</comment>
<keyword evidence="2" id="KW-1185">Reference proteome</keyword>